<gene>
    <name evidence="1" type="ORF">TU35_001905</name>
</gene>
<dbReference type="EC" id="2.4.-.-" evidence="1"/>
<sequence>MISVVVPTYNEAENLPVLVERLHKAFGGGYEVVVVDDSSPDGTALVAESLARDFPVRVVVRRGRWMGLAGAVVEGARAALGEVVVVMDADLQHPPEVAPLLAARVLAGADLAVGTRYGRGGGIEGGWPAARRIISRGASLLAKLLLPEARPLSDPMSGFFAARRACLSSISPTGRYKILLDVLSQCRPAEVVEVPYVFRPRHAGRSKLGLRHMADYVLQLMRITGWRPLKFALVGATGVGVAEAVLYALPLPYWLAAVPAIETSLTTNFALNNAWTFRDRKAPWLRGWLKYHVANLAGIAANYATSNALVFAGASKYLAYVVGVVAGFLANYLLSETYVFGRKAVDISPRTSRRA</sequence>
<comment type="caution">
    <text evidence="1">The sequence shown here is derived from an EMBL/GenBank/DDBJ whole genome shotgun (WGS) entry which is preliminary data.</text>
</comment>
<protein>
    <submittedName>
        <fullName evidence="1">Glycosyltransferase family 2 protein</fullName>
        <ecNumber evidence="1">2.4.-.-</ecNumber>
    </submittedName>
</protein>
<dbReference type="EMBL" id="JZWT02000004">
    <property type="protein sequence ID" value="MFB6489995.1"/>
    <property type="molecule type" value="Genomic_DNA"/>
</dbReference>
<reference evidence="1" key="1">
    <citation type="submission" date="2024-07" db="EMBL/GenBank/DDBJ databases">
        <title>Metagenome and Metagenome-Assembled Genomes of Archaea from a hot spring from the geothermal field of Los Azufres, Mexico.</title>
        <authorList>
            <person name="Marin-Paredes R."/>
            <person name="Martinez-Romero E."/>
            <person name="Servin-Garciduenas L.E."/>
        </authorList>
    </citation>
    <scope>NUCLEOTIDE SEQUENCE</scope>
</reference>
<keyword evidence="1" id="KW-0808">Transferase</keyword>
<evidence type="ECO:0000313" key="2">
    <source>
        <dbReference type="Proteomes" id="UP000033636"/>
    </source>
</evidence>
<proteinExistence type="predicted"/>
<accession>A0ACC6UZ30</accession>
<dbReference type="Proteomes" id="UP000033636">
    <property type="component" value="Unassembled WGS sequence"/>
</dbReference>
<organism evidence="1 2">
    <name type="scientific">Thermoproteus sp. AZ2</name>
    <dbReference type="NCBI Taxonomy" id="1609232"/>
    <lineage>
        <taxon>Archaea</taxon>
        <taxon>Thermoproteota</taxon>
        <taxon>Thermoprotei</taxon>
        <taxon>Thermoproteales</taxon>
        <taxon>Thermoproteaceae</taxon>
        <taxon>Thermoproteus</taxon>
    </lineage>
</organism>
<keyword evidence="1" id="KW-0328">Glycosyltransferase</keyword>
<name>A0ACC6UZ30_9CREN</name>
<evidence type="ECO:0000313" key="1">
    <source>
        <dbReference type="EMBL" id="MFB6489995.1"/>
    </source>
</evidence>